<comment type="similarity">
    <text evidence="1">Belongs to the GST superfamily. Theta family.</text>
</comment>
<accession>A0A068UML0</accession>
<keyword evidence="4" id="KW-0808">Transferase</keyword>
<dbReference type="InterPro" id="IPR043377">
    <property type="entry name" value="GSTT1/2/3"/>
</dbReference>
<dbReference type="SUPFAM" id="SSF47616">
    <property type="entry name" value="GST C-terminal domain-like"/>
    <property type="match status" value="1"/>
</dbReference>
<evidence type="ECO:0000256" key="1">
    <source>
        <dbReference type="ARBA" id="ARBA00009899"/>
    </source>
</evidence>
<dbReference type="AlphaFoldDB" id="A0A068UML0"/>
<organism evidence="8 9">
    <name type="scientific">Coffea canephora</name>
    <name type="common">Robusta coffee</name>
    <dbReference type="NCBI Taxonomy" id="49390"/>
    <lineage>
        <taxon>Eukaryota</taxon>
        <taxon>Viridiplantae</taxon>
        <taxon>Streptophyta</taxon>
        <taxon>Embryophyta</taxon>
        <taxon>Tracheophyta</taxon>
        <taxon>Spermatophyta</taxon>
        <taxon>Magnoliopsida</taxon>
        <taxon>eudicotyledons</taxon>
        <taxon>Gunneridae</taxon>
        <taxon>Pentapetalae</taxon>
        <taxon>asterids</taxon>
        <taxon>lamiids</taxon>
        <taxon>Gentianales</taxon>
        <taxon>Rubiaceae</taxon>
        <taxon>Ixoroideae</taxon>
        <taxon>Gardenieae complex</taxon>
        <taxon>Bertiereae - Coffeeae clade</taxon>
        <taxon>Coffeeae</taxon>
        <taxon>Coffea</taxon>
    </lineage>
</organism>
<dbReference type="PROSITE" id="PS50404">
    <property type="entry name" value="GST_NTER"/>
    <property type="match status" value="1"/>
</dbReference>
<dbReference type="PANTHER" id="PTHR44750:SF1">
    <property type="entry name" value="GLUTATHIONE S-TRANSFERASE T1-RELATED"/>
    <property type="match status" value="1"/>
</dbReference>
<dbReference type="Proteomes" id="UP000295252">
    <property type="component" value="Chromosome X"/>
</dbReference>
<dbReference type="OMA" id="EWQHANI"/>
<dbReference type="PANTHER" id="PTHR44750">
    <property type="entry name" value="GLUTATHIONE S-TRANSFERASE T1-RELATED"/>
    <property type="match status" value="1"/>
</dbReference>
<dbReference type="FunFam" id="3.40.30.10:FF:000176">
    <property type="entry name" value="Glutathione S-transferase theta-1"/>
    <property type="match status" value="1"/>
</dbReference>
<evidence type="ECO:0000313" key="8">
    <source>
        <dbReference type="EMBL" id="CDP09755.1"/>
    </source>
</evidence>
<evidence type="ECO:0000256" key="2">
    <source>
        <dbReference type="ARBA" id="ARBA00012452"/>
    </source>
</evidence>
<evidence type="ECO:0000259" key="7">
    <source>
        <dbReference type="PROSITE" id="PS50405"/>
    </source>
</evidence>
<evidence type="ECO:0000256" key="4">
    <source>
        <dbReference type="ARBA" id="ARBA00022679"/>
    </source>
</evidence>
<dbReference type="SFLD" id="SFLDG00358">
    <property type="entry name" value="Main_(cytGST)"/>
    <property type="match status" value="1"/>
</dbReference>
<dbReference type="InterPro" id="IPR004045">
    <property type="entry name" value="Glutathione_S-Trfase_N"/>
</dbReference>
<dbReference type="InterPro" id="IPR036249">
    <property type="entry name" value="Thioredoxin-like_sf"/>
</dbReference>
<sequence length="234" mass="26902">MKLKLFVDRLSQPCRAILIFCKMNEIEFEEVRIELSKGEQLSPEFKEINPMQKVPAMKVDERFRLFESHAILRFLAGAFPGVADHWYPADLFKRAEIDSVLDWHHANLRHGSAGLVFHSKLARLSGRPLDLRAAADCEKVLSASLAKIESVWLKEEGQFLLGNSKPSIADLSLVCETMQLEALDEKVRKRLLDPHGKVRKWMDDTRNATQPYFDEIHGVLFQVKDKLKEMESDE</sequence>
<evidence type="ECO:0000313" key="9">
    <source>
        <dbReference type="Proteomes" id="UP000295252"/>
    </source>
</evidence>
<dbReference type="EC" id="2.5.1.18" evidence="2"/>
<dbReference type="Gene3D" id="3.40.30.10">
    <property type="entry name" value="Glutaredoxin"/>
    <property type="match status" value="1"/>
</dbReference>
<comment type="catalytic activity">
    <reaction evidence="5">
        <text>RX + glutathione = an S-substituted glutathione + a halide anion + H(+)</text>
        <dbReference type="Rhea" id="RHEA:16437"/>
        <dbReference type="ChEBI" id="CHEBI:15378"/>
        <dbReference type="ChEBI" id="CHEBI:16042"/>
        <dbReference type="ChEBI" id="CHEBI:17792"/>
        <dbReference type="ChEBI" id="CHEBI:57925"/>
        <dbReference type="ChEBI" id="CHEBI:90779"/>
        <dbReference type="EC" id="2.5.1.18"/>
    </reaction>
</comment>
<dbReference type="FunFam" id="1.20.1050.10:FF:000039">
    <property type="entry name" value="Glutathione S-transferase theta-1"/>
    <property type="match status" value="1"/>
</dbReference>
<name>A0A068UML0_COFCA</name>
<dbReference type="SFLD" id="SFLDG01153">
    <property type="entry name" value="Main.4:_Theta-like"/>
    <property type="match status" value="1"/>
</dbReference>
<protein>
    <recommendedName>
        <fullName evidence="2">glutathione transferase</fullName>
        <ecNumber evidence="2">2.5.1.18</ecNumber>
    </recommendedName>
</protein>
<feature type="domain" description="GST C-terminal" evidence="7">
    <location>
        <begin position="90"/>
        <end position="230"/>
    </location>
</feature>
<dbReference type="InterPro" id="IPR036282">
    <property type="entry name" value="Glutathione-S-Trfase_C_sf"/>
</dbReference>
<feature type="domain" description="GST N-terminal" evidence="6">
    <location>
        <begin position="1"/>
        <end position="83"/>
    </location>
</feature>
<dbReference type="Pfam" id="PF02798">
    <property type="entry name" value="GST_N"/>
    <property type="match status" value="1"/>
</dbReference>
<dbReference type="Gene3D" id="1.20.1050.10">
    <property type="match status" value="1"/>
</dbReference>
<evidence type="ECO:0000256" key="5">
    <source>
        <dbReference type="ARBA" id="ARBA00047960"/>
    </source>
</evidence>
<dbReference type="SUPFAM" id="SSF52833">
    <property type="entry name" value="Thioredoxin-like"/>
    <property type="match status" value="1"/>
</dbReference>
<dbReference type="PROSITE" id="PS50405">
    <property type="entry name" value="GST_CTER"/>
    <property type="match status" value="1"/>
</dbReference>
<dbReference type="SFLD" id="SFLDS00019">
    <property type="entry name" value="Glutathione_Transferase_(cytos"/>
    <property type="match status" value="1"/>
</dbReference>
<dbReference type="CDD" id="cd03050">
    <property type="entry name" value="GST_N_Theta"/>
    <property type="match status" value="1"/>
</dbReference>
<gene>
    <name evidence="8" type="ORF">GSCOC_T00030210001</name>
</gene>
<dbReference type="Gramene" id="CDP09755">
    <property type="protein sequence ID" value="CDP09755"/>
    <property type="gene ID" value="GSCOC_T00030210001"/>
</dbReference>
<dbReference type="OrthoDB" id="422574at2759"/>
<evidence type="ECO:0000256" key="3">
    <source>
        <dbReference type="ARBA" id="ARBA00022575"/>
    </source>
</evidence>
<dbReference type="InParanoid" id="A0A068UML0"/>
<dbReference type="GO" id="GO:0009407">
    <property type="term" value="P:toxin catabolic process"/>
    <property type="evidence" value="ECO:0007669"/>
    <property type="project" value="UniProtKB-ARBA"/>
</dbReference>
<dbReference type="PhylomeDB" id="A0A068UML0"/>
<evidence type="ECO:0000259" key="6">
    <source>
        <dbReference type="PROSITE" id="PS50404"/>
    </source>
</evidence>
<dbReference type="EMBL" id="HG739125">
    <property type="protein sequence ID" value="CDP09755.1"/>
    <property type="molecule type" value="Genomic_DNA"/>
</dbReference>
<keyword evidence="9" id="KW-1185">Reference proteome</keyword>
<dbReference type="STRING" id="49390.A0A068UML0"/>
<keyword evidence="3" id="KW-0216">Detoxification</keyword>
<dbReference type="InterPro" id="IPR040079">
    <property type="entry name" value="Glutathione_S-Trfase"/>
</dbReference>
<proteinExistence type="inferred from homology"/>
<dbReference type="GO" id="GO:0004364">
    <property type="term" value="F:glutathione transferase activity"/>
    <property type="evidence" value="ECO:0007669"/>
    <property type="project" value="UniProtKB-EC"/>
</dbReference>
<dbReference type="InterPro" id="IPR040075">
    <property type="entry name" value="GST_N_Theta"/>
</dbReference>
<reference evidence="9" key="1">
    <citation type="journal article" date="2014" name="Science">
        <title>The coffee genome provides insight into the convergent evolution of caffeine biosynthesis.</title>
        <authorList>
            <person name="Denoeud F."/>
            <person name="Carretero-Paulet L."/>
            <person name="Dereeper A."/>
            <person name="Droc G."/>
            <person name="Guyot R."/>
            <person name="Pietrella M."/>
            <person name="Zheng C."/>
            <person name="Alberti A."/>
            <person name="Anthony F."/>
            <person name="Aprea G."/>
            <person name="Aury J.M."/>
            <person name="Bento P."/>
            <person name="Bernard M."/>
            <person name="Bocs S."/>
            <person name="Campa C."/>
            <person name="Cenci A."/>
            <person name="Combes M.C."/>
            <person name="Crouzillat D."/>
            <person name="Da Silva C."/>
            <person name="Daddiego L."/>
            <person name="De Bellis F."/>
            <person name="Dussert S."/>
            <person name="Garsmeur O."/>
            <person name="Gayraud T."/>
            <person name="Guignon V."/>
            <person name="Jahn K."/>
            <person name="Jamilloux V."/>
            <person name="Joet T."/>
            <person name="Labadie K."/>
            <person name="Lan T."/>
            <person name="Leclercq J."/>
            <person name="Lepelley M."/>
            <person name="Leroy T."/>
            <person name="Li L.T."/>
            <person name="Librado P."/>
            <person name="Lopez L."/>
            <person name="Munoz A."/>
            <person name="Noel B."/>
            <person name="Pallavicini A."/>
            <person name="Perrotta G."/>
            <person name="Poncet V."/>
            <person name="Pot D."/>
            <person name="Priyono X."/>
            <person name="Rigoreau M."/>
            <person name="Rouard M."/>
            <person name="Rozas J."/>
            <person name="Tranchant-Dubreuil C."/>
            <person name="VanBuren R."/>
            <person name="Zhang Q."/>
            <person name="Andrade A.C."/>
            <person name="Argout X."/>
            <person name="Bertrand B."/>
            <person name="de Kochko A."/>
            <person name="Graziosi G."/>
            <person name="Henry R.J."/>
            <person name="Jayarama X."/>
            <person name="Ming R."/>
            <person name="Nagai C."/>
            <person name="Rounsley S."/>
            <person name="Sankoff D."/>
            <person name="Giuliano G."/>
            <person name="Albert V.A."/>
            <person name="Wincker P."/>
            <person name="Lashermes P."/>
        </authorList>
    </citation>
    <scope>NUCLEOTIDE SEQUENCE [LARGE SCALE GENOMIC DNA]</scope>
    <source>
        <strain evidence="9">cv. DH200-94</strain>
    </source>
</reference>
<dbReference type="InterPro" id="IPR010987">
    <property type="entry name" value="Glutathione-S-Trfase_C-like"/>
</dbReference>